<dbReference type="InterPro" id="IPR035069">
    <property type="entry name" value="TTHA1013/TTHA0281-like"/>
</dbReference>
<reference evidence="4" key="1">
    <citation type="submission" date="2016-09" db="EMBL/GenBank/DDBJ databases">
        <title>Acidihalobacter prosperus F5.</title>
        <authorList>
            <person name="Khaleque H.N."/>
            <person name="Ramsay J.P."/>
            <person name="Kaksonen A.H."/>
            <person name="Boxall N.J."/>
            <person name="Watkin E.L.J."/>
        </authorList>
    </citation>
    <scope>NUCLEOTIDE SEQUENCE [LARGE SCALE GENOMIC DNA]</scope>
    <source>
        <strain evidence="4">F5</strain>
    </source>
</reference>
<dbReference type="InterPro" id="IPR010985">
    <property type="entry name" value="Ribbon_hlx_hlx"/>
</dbReference>
<dbReference type="SUPFAM" id="SSF47598">
    <property type="entry name" value="Ribbon-helix-helix"/>
    <property type="match status" value="1"/>
</dbReference>
<sequence length="203" mass="22268">MALEVQVMLFPLYVHKDAESAYSASFPDFPGCFTAADELNDLPRLAQEAVELYFEGEDILIPPPSDPEDMGQDDRYRDGYWMLVEIDPSHLRPARSVRLNISLPETLLHSIDATAKARHLSRSAFLAFAAAKELTPSPNSRSRNEGASMTTSKKDASLAGKALKRSKTAKAQKSVAGSDLAQAKRKSDPPVKKPPTRAKSKAR</sequence>
<dbReference type="RefSeq" id="WP_070079226.1">
    <property type="nucleotide sequence ID" value="NZ_CP017415.1"/>
</dbReference>
<dbReference type="SUPFAM" id="SSF143100">
    <property type="entry name" value="TTHA1013/TTHA0281-like"/>
    <property type="match status" value="1"/>
</dbReference>
<feature type="compositionally biased region" description="Basic residues" evidence="1">
    <location>
        <begin position="194"/>
        <end position="203"/>
    </location>
</feature>
<feature type="region of interest" description="Disordered" evidence="1">
    <location>
        <begin position="134"/>
        <end position="203"/>
    </location>
</feature>
<keyword evidence="4" id="KW-1185">Reference proteome</keyword>
<dbReference type="KEGG" id="aprs:BI364_13695"/>
<feature type="compositionally biased region" description="Polar residues" evidence="1">
    <location>
        <begin position="136"/>
        <end position="151"/>
    </location>
</feature>
<evidence type="ECO:0000256" key="1">
    <source>
        <dbReference type="SAM" id="MobiDB-lite"/>
    </source>
</evidence>
<protein>
    <recommendedName>
        <fullName evidence="2">HicB-like antitoxin of toxin-antitoxin system domain-containing protein</fullName>
    </recommendedName>
</protein>
<accession>A0A1D8IQV7</accession>
<proteinExistence type="predicted"/>
<dbReference type="Proteomes" id="UP000095401">
    <property type="component" value="Chromosome"/>
</dbReference>
<evidence type="ECO:0000313" key="3">
    <source>
        <dbReference type="EMBL" id="AOU98871.1"/>
    </source>
</evidence>
<dbReference type="Pfam" id="PF15919">
    <property type="entry name" value="HicB_lk_antitox"/>
    <property type="match status" value="1"/>
</dbReference>
<gene>
    <name evidence="3" type="ORF">BI364_13695</name>
</gene>
<dbReference type="Gene3D" id="3.30.160.250">
    <property type="match status" value="1"/>
</dbReference>
<dbReference type="AlphaFoldDB" id="A0A1D8IQV7"/>
<organism evidence="3 4">
    <name type="scientific">Acidihalobacter yilgarnensis</name>
    <dbReference type="NCBI Taxonomy" id="2819280"/>
    <lineage>
        <taxon>Bacteria</taxon>
        <taxon>Pseudomonadati</taxon>
        <taxon>Pseudomonadota</taxon>
        <taxon>Gammaproteobacteria</taxon>
        <taxon>Chromatiales</taxon>
        <taxon>Ectothiorhodospiraceae</taxon>
        <taxon>Acidihalobacter</taxon>
    </lineage>
</organism>
<dbReference type="EMBL" id="CP017415">
    <property type="protein sequence ID" value="AOU98871.1"/>
    <property type="molecule type" value="Genomic_DNA"/>
</dbReference>
<dbReference type="GO" id="GO:0006355">
    <property type="term" value="P:regulation of DNA-templated transcription"/>
    <property type="evidence" value="ECO:0007669"/>
    <property type="project" value="InterPro"/>
</dbReference>
<evidence type="ECO:0000313" key="4">
    <source>
        <dbReference type="Proteomes" id="UP000095401"/>
    </source>
</evidence>
<feature type="domain" description="HicB-like antitoxin of toxin-antitoxin system" evidence="2">
    <location>
        <begin position="10"/>
        <end position="130"/>
    </location>
</feature>
<evidence type="ECO:0000259" key="2">
    <source>
        <dbReference type="Pfam" id="PF15919"/>
    </source>
</evidence>
<name>A0A1D8IQV7_9GAMM</name>
<dbReference type="InterPro" id="IPR031807">
    <property type="entry name" value="HicB-like"/>
</dbReference>